<dbReference type="Gene3D" id="3.30.300.20">
    <property type="match status" value="1"/>
</dbReference>
<dbReference type="Gene3D" id="3.30.1370.180">
    <property type="match status" value="1"/>
</dbReference>
<dbReference type="AlphaFoldDB" id="A0A1W1EDD1"/>
<accession>A0A1W1EDD1</accession>
<proteinExistence type="predicted"/>
<dbReference type="EMBL" id="FPKX01000033">
    <property type="protein sequence ID" value="SFZ98030.1"/>
    <property type="molecule type" value="Genomic_DNA"/>
</dbReference>
<dbReference type="InterPro" id="IPR015946">
    <property type="entry name" value="KH_dom-like_a/b"/>
</dbReference>
<gene>
    <name evidence="2" type="ORF">MNB_SV-5-661</name>
</gene>
<dbReference type="SMART" id="SM01245">
    <property type="entry name" value="Jag_N"/>
    <property type="match status" value="1"/>
</dbReference>
<protein>
    <submittedName>
        <fullName evidence="2">RNA-binding protein Jag</fullName>
    </submittedName>
</protein>
<dbReference type="PANTHER" id="PTHR35800">
    <property type="entry name" value="PROTEIN JAG"/>
    <property type="match status" value="1"/>
</dbReference>
<evidence type="ECO:0000259" key="1">
    <source>
        <dbReference type="SMART" id="SM01245"/>
    </source>
</evidence>
<reference evidence="2" key="1">
    <citation type="submission" date="2016-10" db="EMBL/GenBank/DDBJ databases">
        <authorList>
            <person name="de Groot N.N."/>
        </authorList>
    </citation>
    <scope>NUCLEOTIDE SEQUENCE</scope>
</reference>
<dbReference type="GO" id="GO:0003723">
    <property type="term" value="F:RNA binding"/>
    <property type="evidence" value="ECO:0007669"/>
    <property type="project" value="InterPro"/>
</dbReference>
<dbReference type="InterPro" id="IPR040977">
    <property type="entry name" value="HP1451_C"/>
</dbReference>
<dbReference type="InterPro" id="IPR039247">
    <property type="entry name" value="KhpB"/>
</dbReference>
<organism evidence="2">
    <name type="scientific">hydrothermal vent metagenome</name>
    <dbReference type="NCBI Taxonomy" id="652676"/>
    <lineage>
        <taxon>unclassified sequences</taxon>
        <taxon>metagenomes</taxon>
        <taxon>ecological metagenomes</taxon>
    </lineage>
</organism>
<dbReference type="Pfam" id="PF18472">
    <property type="entry name" value="HP1451_C"/>
    <property type="match status" value="1"/>
</dbReference>
<dbReference type="InterPro" id="IPR032782">
    <property type="entry name" value="KhpB_N"/>
</dbReference>
<dbReference type="Pfam" id="PF14804">
    <property type="entry name" value="Jag_N"/>
    <property type="match status" value="1"/>
</dbReference>
<feature type="domain" description="RNA-binding protein KhpB N-terminal" evidence="1">
    <location>
        <begin position="3"/>
        <end position="54"/>
    </location>
</feature>
<dbReference type="InterPro" id="IPR038247">
    <property type="entry name" value="Jag_N_dom_sf"/>
</dbReference>
<name>A0A1W1EDD1_9ZZZZ</name>
<sequence>MKKVEADTLEEAYQKAATQLACSITEMKYEVLQHPSKGIFGFLKKKAIIVATCENSTSNTNSTLEKKTLSENKSKTKEVLKKEIAEEIIEKIMPTKEESVASEILSVVKENDQNFAENDVVLDNFFAVDNEDTDDVSVVIDENSSSELEKEEKLALLIEDQLKELMSHSCFDIDVVEVDVRDNTALIFIDGEDAALLIGKEGYRYNALSYLLFNWLHAKYQLFIKLEIAEFLTSQQEMIRNYIKPVIENVNKNGKAKTRFLDGILVQIALEQLREEFPDKYVAVKSGREGKKFVVINNFNNKSTNA</sequence>
<dbReference type="Gene3D" id="3.30.30.80">
    <property type="entry name" value="probable RNA-binding protein from clostridium symbiosum atcc 14940"/>
    <property type="match status" value="1"/>
</dbReference>
<evidence type="ECO:0000313" key="2">
    <source>
        <dbReference type="EMBL" id="SFZ98030.1"/>
    </source>
</evidence>
<dbReference type="PANTHER" id="PTHR35800:SF1">
    <property type="entry name" value="RNA-BINDING PROTEIN KHPB"/>
    <property type="match status" value="1"/>
</dbReference>